<accession>K6VNN2</accession>
<dbReference type="OrthoDB" id="5405911at2"/>
<dbReference type="InterPro" id="IPR031165">
    <property type="entry name" value="GNAT_YJDJ"/>
</dbReference>
<sequence length="100" mass="10890">MSQIRVEHREQDSCWEALEGDQVVGRADYVLAGHVVTFTHTEVPDRFGGRGIAGMLAQASLADVRARGLLVDPQCSFYAGWIDRHPAEADLLVTGRGPDA</sequence>
<dbReference type="InterPro" id="IPR045057">
    <property type="entry name" value="Gcn5-rel_NAT"/>
</dbReference>
<gene>
    <name evidence="2" type="ORF">AUCHE_08_06010</name>
</gene>
<dbReference type="Pfam" id="PF14542">
    <property type="entry name" value="Acetyltransf_CG"/>
    <property type="match status" value="1"/>
</dbReference>
<dbReference type="PROSITE" id="PS51729">
    <property type="entry name" value="GNAT_YJDJ"/>
    <property type="match status" value="1"/>
</dbReference>
<dbReference type="STRING" id="100225.SAMN05421595_0871"/>
<organism evidence="2 3">
    <name type="scientific">Austwickia chelonae NBRC 105200</name>
    <dbReference type="NCBI Taxonomy" id="1184607"/>
    <lineage>
        <taxon>Bacteria</taxon>
        <taxon>Bacillati</taxon>
        <taxon>Actinomycetota</taxon>
        <taxon>Actinomycetes</taxon>
        <taxon>Micrococcales</taxon>
        <taxon>Dermatophilaceae</taxon>
        <taxon>Austwickia</taxon>
    </lineage>
</organism>
<dbReference type="Gene3D" id="3.40.630.30">
    <property type="match status" value="1"/>
</dbReference>
<dbReference type="Proteomes" id="UP000008495">
    <property type="component" value="Unassembled WGS sequence"/>
</dbReference>
<proteinExistence type="predicted"/>
<reference evidence="2 3" key="1">
    <citation type="submission" date="2012-08" db="EMBL/GenBank/DDBJ databases">
        <title>Whole genome shotgun sequence of Austwickia chelonae NBRC 105200.</title>
        <authorList>
            <person name="Yoshida I."/>
            <person name="Hosoyama A."/>
            <person name="Tsuchikane K."/>
            <person name="Katsumata H."/>
            <person name="Ando Y."/>
            <person name="Ohji S."/>
            <person name="Hamada M."/>
            <person name="Tamura T."/>
            <person name="Yamazoe A."/>
            <person name="Yamazaki S."/>
            <person name="Fujita N."/>
        </authorList>
    </citation>
    <scope>NUCLEOTIDE SEQUENCE [LARGE SCALE GENOMIC DNA]</scope>
    <source>
        <strain evidence="2 3">NBRC 105200</strain>
    </source>
</reference>
<dbReference type="EMBL" id="BAGZ01000008">
    <property type="protein sequence ID" value="GAB78354.1"/>
    <property type="molecule type" value="Genomic_DNA"/>
</dbReference>
<protein>
    <recommendedName>
        <fullName evidence="1">N-acetyltransferase domain-containing protein</fullName>
    </recommendedName>
</protein>
<dbReference type="PANTHER" id="PTHR31435:SF10">
    <property type="entry name" value="BSR4717 PROTEIN"/>
    <property type="match status" value="1"/>
</dbReference>
<keyword evidence="3" id="KW-1185">Reference proteome</keyword>
<evidence type="ECO:0000259" key="1">
    <source>
        <dbReference type="PROSITE" id="PS51729"/>
    </source>
</evidence>
<comment type="caution">
    <text evidence="2">The sequence shown here is derived from an EMBL/GenBank/DDBJ whole genome shotgun (WGS) entry which is preliminary data.</text>
</comment>
<dbReference type="eggNOG" id="COG2388">
    <property type="taxonomic scope" value="Bacteria"/>
</dbReference>
<feature type="domain" description="N-acetyltransferase" evidence="1">
    <location>
        <begin position="7"/>
        <end position="93"/>
    </location>
</feature>
<dbReference type="InterPro" id="IPR016181">
    <property type="entry name" value="Acyl_CoA_acyltransferase"/>
</dbReference>
<dbReference type="PANTHER" id="PTHR31435">
    <property type="entry name" value="PROTEIN NATD1"/>
    <property type="match status" value="1"/>
</dbReference>
<evidence type="ECO:0000313" key="2">
    <source>
        <dbReference type="EMBL" id="GAB78354.1"/>
    </source>
</evidence>
<evidence type="ECO:0000313" key="3">
    <source>
        <dbReference type="Proteomes" id="UP000008495"/>
    </source>
</evidence>
<name>K6VNN2_9MICO</name>
<dbReference type="AlphaFoldDB" id="K6VNN2"/>
<dbReference type="RefSeq" id="WP_006503109.1">
    <property type="nucleotide sequence ID" value="NZ_BAGZ01000008.1"/>
</dbReference>
<dbReference type="SUPFAM" id="SSF55729">
    <property type="entry name" value="Acyl-CoA N-acyltransferases (Nat)"/>
    <property type="match status" value="1"/>
</dbReference>